<dbReference type="EMBL" id="SRLO01004867">
    <property type="protein sequence ID" value="TNN30089.1"/>
    <property type="molecule type" value="Genomic_DNA"/>
</dbReference>
<comment type="caution">
    <text evidence="2">The sequence shown here is derived from an EMBL/GenBank/DDBJ whole genome shotgun (WGS) entry which is preliminary data.</text>
</comment>
<protein>
    <submittedName>
        <fullName evidence="2">Uncharacterized protein</fullName>
    </submittedName>
</protein>
<evidence type="ECO:0000313" key="3">
    <source>
        <dbReference type="Proteomes" id="UP000314294"/>
    </source>
</evidence>
<gene>
    <name evidence="2" type="ORF">EYF80_059761</name>
</gene>
<organism evidence="2 3">
    <name type="scientific">Liparis tanakae</name>
    <name type="common">Tanaka's snailfish</name>
    <dbReference type="NCBI Taxonomy" id="230148"/>
    <lineage>
        <taxon>Eukaryota</taxon>
        <taxon>Metazoa</taxon>
        <taxon>Chordata</taxon>
        <taxon>Craniata</taxon>
        <taxon>Vertebrata</taxon>
        <taxon>Euteleostomi</taxon>
        <taxon>Actinopterygii</taxon>
        <taxon>Neopterygii</taxon>
        <taxon>Teleostei</taxon>
        <taxon>Neoteleostei</taxon>
        <taxon>Acanthomorphata</taxon>
        <taxon>Eupercaria</taxon>
        <taxon>Perciformes</taxon>
        <taxon>Cottioidei</taxon>
        <taxon>Cottales</taxon>
        <taxon>Liparidae</taxon>
        <taxon>Liparis</taxon>
    </lineage>
</organism>
<accession>A0A4Z2EMT1</accession>
<feature type="region of interest" description="Disordered" evidence="1">
    <location>
        <begin position="1"/>
        <end position="39"/>
    </location>
</feature>
<dbReference type="Proteomes" id="UP000314294">
    <property type="component" value="Unassembled WGS sequence"/>
</dbReference>
<reference evidence="2 3" key="1">
    <citation type="submission" date="2019-03" db="EMBL/GenBank/DDBJ databases">
        <title>First draft genome of Liparis tanakae, snailfish: a comprehensive survey of snailfish specific genes.</title>
        <authorList>
            <person name="Kim W."/>
            <person name="Song I."/>
            <person name="Jeong J.-H."/>
            <person name="Kim D."/>
            <person name="Kim S."/>
            <person name="Ryu S."/>
            <person name="Song J.Y."/>
            <person name="Lee S.K."/>
        </authorList>
    </citation>
    <scope>NUCLEOTIDE SEQUENCE [LARGE SCALE GENOMIC DNA]</scope>
    <source>
        <tissue evidence="2">Muscle</tissue>
    </source>
</reference>
<sequence>MSDKEEKRSSAELLRNKLELQGETDTSREEARRRGGEEMRKGVFMLAPVAWDTQRAARVPRSRRVAPAVPA</sequence>
<evidence type="ECO:0000256" key="1">
    <source>
        <dbReference type="SAM" id="MobiDB-lite"/>
    </source>
</evidence>
<evidence type="ECO:0000313" key="2">
    <source>
        <dbReference type="EMBL" id="TNN30089.1"/>
    </source>
</evidence>
<proteinExistence type="predicted"/>
<name>A0A4Z2EMT1_9TELE</name>
<dbReference type="AlphaFoldDB" id="A0A4Z2EMT1"/>
<keyword evidence="3" id="KW-1185">Reference proteome</keyword>